<proteinExistence type="predicted"/>
<dbReference type="OrthoDB" id="4525638at2759"/>
<comment type="caution">
    <text evidence="1">The sequence shown here is derived from an EMBL/GenBank/DDBJ whole genome shotgun (WGS) entry which is preliminary data.</text>
</comment>
<evidence type="ECO:0000313" key="1">
    <source>
        <dbReference type="EMBL" id="CAG8972540.1"/>
    </source>
</evidence>
<dbReference type="EMBL" id="CAJVRM010000045">
    <property type="protein sequence ID" value="CAG8972540.1"/>
    <property type="molecule type" value="Genomic_DNA"/>
</dbReference>
<gene>
    <name evidence="1" type="ORF">HYALB_00001232</name>
</gene>
<accession>A0A9N9PY88</accession>
<sequence length="90" mass="10006">MAPEAGSSKIDVTIAQKSTRTPSLELEINRHVENGRLGRRAVDAAFIKPVPHVVSGDTWHTTQGDPREHITVEFSKDGKHVTTHHVYRIS</sequence>
<dbReference type="AlphaFoldDB" id="A0A9N9PY88"/>
<name>A0A9N9PY88_9HELO</name>
<evidence type="ECO:0000313" key="2">
    <source>
        <dbReference type="Proteomes" id="UP000701801"/>
    </source>
</evidence>
<keyword evidence="2" id="KW-1185">Reference proteome</keyword>
<dbReference type="Proteomes" id="UP000701801">
    <property type="component" value="Unassembled WGS sequence"/>
</dbReference>
<protein>
    <submittedName>
        <fullName evidence="1">Uncharacterized protein</fullName>
    </submittedName>
</protein>
<organism evidence="1 2">
    <name type="scientific">Hymenoscyphus albidus</name>
    <dbReference type="NCBI Taxonomy" id="595503"/>
    <lineage>
        <taxon>Eukaryota</taxon>
        <taxon>Fungi</taxon>
        <taxon>Dikarya</taxon>
        <taxon>Ascomycota</taxon>
        <taxon>Pezizomycotina</taxon>
        <taxon>Leotiomycetes</taxon>
        <taxon>Helotiales</taxon>
        <taxon>Helotiaceae</taxon>
        <taxon>Hymenoscyphus</taxon>
    </lineage>
</organism>
<reference evidence="1" key="1">
    <citation type="submission" date="2021-07" db="EMBL/GenBank/DDBJ databases">
        <authorList>
            <person name="Durling M."/>
        </authorList>
    </citation>
    <scope>NUCLEOTIDE SEQUENCE</scope>
</reference>